<comment type="function">
    <text evidence="9 10">Fluoride-specific ion channel. Important for reducing fluoride concentration in the cell, thus reducing its toxicity.</text>
</comment>
<feature type="transmembrane region" description="Helical" evidence="10">
    <location>
        <begin position="102"/>
        <end position="123"/>
    </location>
</feature>
<keyword evidence="10" id="KW-0479">Metal-binding</keyword>
<dbReference type="HOGENOM" id="CLU_114342_2_3_11"/>
<keyword evidence="4 10" id="KW-1133">Transmembrane helix</keyword>
<reference evidence="12" key="1">
    <citation type="submission" date="2014-08" db="EMBL/GenBank/DDBJ databases">
        <title>Coriobacteriaceae sp. complete genome.</title>
        <authorList>
            <person name="Looft T."/>
            <person name="Bayles D.O."/>
            <person name="Stanton T.B."/>
        </authorList>
    </citation>
    <scope>NUCLEOTIDE SEQUENCE [LARGE SCALE GENOMIC DNA]</scope>
    <source>
        <strain evidence="12">68-1-3</strain>
    </source>
</reference>
<dbReference type="Proteomes" id="UP000031121">
    <property type="component" value="Chromosome"/>
</dbReference>
<dbReference type="OrthoDB" id="4408652at2"/>
<dbReference type="GO" id="GO:0046872">
    <property type="term" value="F:metal ion binding"/>
    <property type="evidence" value="ECO:0007669"/>
    <property type="project" value="UniProtKB-KW"/>
</dbReference>
<dbReference type="NCBIfam" id="TIGR00494">
    <property type="entry name" value="crcB"/>
    <property type="match status" value="1"/>
</dbReference>
<sequence length="132" mass="13087">MVVNVIAVAAGGALGAALRYLAGLGVGYLGGPSAVWGSFPLPTFLVNVAGCFLMGVLSVAFQQVGAPSAPAWKLFATTGVMGGFTTFSTFSLETLSLIDGGAWGQAALYSIGSLACCLAGVALGRLAGRALL</sequence>
<dbReference type="EMBL" id="CP009302">
    <property type="protein sequence ID" value="AJC12510.1"/>
    <property type="molecule type" value="Genomic_DNA"/>
</dbReference>
<dbReference type="GO" id="GO:0005886">
    <property type="term" value="C:plasma membrane"/>
    <property type="evidence" value="ECO:0007669"/>
    <property type="project" value="UniProtKB-SubCell"/>
</dbReference>
<proteinExistence type="inferred from homology"/>
<dbReference type="PANTHER" id="PTHR28259:SF1">
    <property type="entry name" value="FLUORIDE EXPORT PROTEIN 1-RELATED"/>
    <property type="match status" value="1"/>
</dbReference>
<feature type="binding site" evidence="10">
    <location>
        <position position="85"/>
    </location>
    <ligand>
        <name>Na(+)</name>
        <dbReference type="ChEBI" id="CHEBI:29101"/>
        <note>structural</note>
    </ligand>
</feature>
<keyword evidence="10" id="KW-0813">Transport</keyword>
<protein>
    <recommendedName>
        <fullName evidence="10">Fluoride-specific ion channel FluC</fullName>
    </recommendedName>
</protein>
<feature type="transmembrane region" description="Helical" evidence="10">
    <location>
        <begin position="39"/>
        <end position="60"/>
    </location>
</feature>
<dbReference type="AlphaFoldDB" id="A0A0A8B531"/>
<dbReference type="PANTHER" id="PTHR28259">
    <property type="entry name" value="FLUORIDE EXPORT PROTEIN 1-RELATED"/>
    <property type="match status" value="1"/>
</dbReference>
<gene>
    <name evidence="10" type="primary">fluC</name>
    <name evidence="10" type="synonym">crcB</name>
    <name evidence="11" type="ORF">JI75_07375</name>
</gene>
<evidence type="ECO:0000313" key="12">
    <source>
        <dbReference type="Proteomes" id="UP000031121"/>
    </source>
</evidence>
<evidence type="ECO:0000256" key="9">
    <source>
        <dbReference type="ARBA" id="ARBA00049940"/>
    </source>
</evidence>
<dbReference type="KEGG" id="cbac:JI75_07375"/>
<feature type="binding site" evidence="10">
    <location>
        <position position="82"/>
    </location>
    <ligand>
        <name>Na(+)</name>
        <dbReference type="ChEBI" id="CHEBI:29101"/>
        <note>structural</note>
    </ligand>
</feature>
<comment type="subcellular location">
    <subcellularLocation>
        <location evidence="1 10">Cell membrane</location>
        <topology evidence="1 10">Multi-pass membrane protein</topology>
    </subcellularLocation>
</comment>
<keyword evidence="3 10" id="KW-0812">Transmembrane</keyword>
<keyword evidence="5 10" id="KW-0472">Membrane</keyword>
<organism evidence="11 12">
    <name type="scientific">Berryella intestinalis</name>
    <dbReference type="NCBI Taxonomy" id="1531429"/>
    <lineage>
        <taxon>Bacteria</taxon>
        <taxon>Bacillati</taxon>
        <taxon>Actinomycetota</taxon>
        <taxon>Coriobacteriia</taxon>
        <taxon>Eggerthellales</taxon>
        <taxon>Eggerthellaceae</taxon>
        <taxon>Berryella</taxon>
    </lineage>
</organism>
<dbReference type="InterPro" id="IPR003691">
    <property type="entry name" value="FluC"/>
</dbReference>
<evidence type="ECO:0000256" key="4">
    <source>
        <dbReference type="ARBA" id="ARBA00022989"/>
    </source>
</evidence>
<accession>A0A0A8B531</accession>
<dbReference type="Pfam" id="PF02537">
    <property type="entry name" value="CRCB"/>
    <property type="match status" value="1"/>
</dbReference>
<keyword evidence="10" id="KW-0406">Ion transport</keyword>
<evidence type="ECO:0000256" key="8">
    <source>
        <dbReference type="ARBA" id="ARBA00035585"/>
    </source>
</evidence>
<keyword evidence="6 10" id="KW-0407">Ion channel</keyword>
<dbReference type="GO" id="GO:0140114">
    <property type="term" value="P:cellular detoxification of fluoride"/>
    <property type="evidence" value="ECO:0007669"/>
    <property type="project" value="UniProtKB-UniRule"/>
</dbReference>
<dbReference type="HAMAP" id="MF_00454">
    <property type="entry name" value="FluC"/>
    <property type="match status" value="1"/>
</dbReference>
<dbReference type="GO" id="GO:0062054">
    <property type="term" value="F:fluoride channel activity"/>
    <property type="evidence" value="ECO:0007669"/>
    <property type="project" value="UniProtKB-UniRule"/>
</dbReference>
<evidence type="ECO:0000256" key="3">
    <source>
        <dbReference type="ARBA" id="ARBA00022692"/>
    </source>
</evidence>
<dbReference type="RefSeq" id="WP_039689877.1">
    <property type="nucleotide sequence ID" value="NZ_CP009302.1"/>
</dbReference>
<keyword evidence="12" id="KW-1185">Reference proteome</keyword>
<name>A0A0A8B531_9ACTN</name>
<comment type="activity regulation">
    <text evidence="10">Na(+) is not transported, but it plays an essential structural role and its presence is essential for fluoride channel function.</text>
</comment>
<evidence type="ECO:0000256" key="7">
    <source>
        <dbReference type="ARBA" id="ARBA00035120"/>
    </source>
</evidence>
<keyword evidence="2 10" id="KW-1003">Cell membrane</keyword>
<evidence type="ECO:0000256" key="10">
    <source>
        <dbReference type="HAMAP-Rule" id="MF_00454"/>
    </source>
</evidence>
<evidence type="ECO:0000313" key="11">
    <source>
        <dbReference type="EMBL" id="AJC12510.1"/>
    </source>
</evidence>
<evidence type="ECO:0000256" key="6">
    <source>
        <dbReference type="ARBA" id="ARBA00023303"/>
    </source>
</evidence>
<evidence type="ECO:0000256" key="1">
    <source>
        <dbReference type="ARBA" id="ARBA00004651"/>
    </source>
</evidence>
<feature type="transmembrane region" description="Helical" evidence="10">
    <location>
        <begin position="72"/>
        <end position="90"/>
    </location>
</feature>
<comment type="similarity">
    <text evidence="7 10">Belongs to the fluoride channel Fluc/FEX (TC 1.A.43) family.</text>
</comment>
<dbReference type="STRING" id="1531429.JI75_07375"/>
<evidence type="ECO:0000256" key="5">
    <source>
        <dbReference type="ARBA" id="ARBA00023136"/>
    </source>
</evidence>
<keyword evidence="10" id="KW-0915">Sodium</keyword>
<reference evidence="11 12" key="2">
    <citation type="journal article" date="2015" name="Genome Announc.">
        <title>Complete Genome Sequence of Coriobacteriaceae Strain 68-1-3, a Novel Mucus-Degrading Isolate from the Swine Intestinal Tract.</title>
        <authorList>
            <person name="Looft T."/>
            <person name="Bayles D.O."/>
            <person name="Alt D.P."/>
            <person name="Stanton T.B."/>
        </authorList>
    </citation>
    <scope>NUCLEOTIDE SEQUENCE [LARGE SCALE GENOMIC DNA]</scope>
    <source>
        <strain evidence="11 12">68-1-3</strain>
    </source>
</reference>
<comment type="catalytic activity">
    <reaction evidence="8">
        <text>fluoride(in) = fluoride(out)</text>
        <dbReference type="Rhea" id="RHEA:76159"/>
        <dbReference type="ChEBI" id="CHEBI:17051"/>
    </reaction>
    <physiologicalReaction direction="left-to-right" evidence="8">
        <dbReference type="Rhea" id="RHEA:76160"/>
    </physiologicalReaction>
</comment>
<evidence type="ECO:0000256" key="2">
    <source>
        <dbReference type="ARBA" id="ARBA00022475"/>
    </source>
</evidence>